<dbReference type="Proteomes" id="UP000027602">
    <property type="component" value="Chromosome"/>
</dbReference>
<dbReference type="KEGG" id="bmet:BMMGA3_02380"/>
<evidence type="ECO:0000256" key="3">
    <source>
        <dbReference type="ARBA" id="ARBA00022960"/>
    </source>
</evidence>
<gene>
    <name evidence="7" type="ORF">BMMGA3_02380</name>
</gene>
<dbReference type="HOGENOM" id="CLU_189107_1_0_9"/>
<dbReference type="STRING" id="796606.BMMGA3_02380"/>
<evidence type="ECO:0000256" key="5">
    <source>
        <dbReference type="ARBA" id="ARBA00023136"/>
    </source>
</evidence>
<dbReference type="eggNOG" id="COG0772">
    <property type="taxonomic scope" value="Bacteria"/>
</dbReference>
<keyword evidence="5 6" id="KW-0472">Membrane</keyword>
<evidence type="ECO:0000313" key="8">
    <source>
        <dbReference type="Proteomes" id="UP000027602"/>
    </source>
</evidence>
<dbReference type="GO" id="GO:0015648">
    <property type="term" value="F:lipid-linked peptidoglycan transporter activity"/>
    <property type="evidence" value="ECO:0007669"/>
    <property type="project" value="TreeGrafter"/>
</dbReference>
<dbReference type="GO" id="GO:0005886">
    <property type="term" value="C:plasma membrane"/>
    <property type="evidence" value="ECO:0007669"/>
    <property type="project" value="TreeGrafter"/>
</dbReference>
<reference evidence="7 8" key="1">
    <citation type="journal article" date="2015" name="BMC Genomics">
        <title>Transcriptome analysis of thermophilic methylotrophic Bacillus methanolicus MGA3 using RNA-sequencing provides detailed insights into its previously uncharted transcriptional landscape.</title>
        <authorList>
            <person name="Irla M."/>
            <person name="Neshat A."/>
            <person name="Brautaset T."/>
            <person name="Ruckert C."/>
            <person name="Kalinowski J."/>
            <person name="Wendisch V.F."/>
        </authorList>
    </citation>
    <scope>NUCLEOTIDE SEQUENCE [LARGE SCALE GENOMIC DNA]</scope>
    <source>
        <strain evidence="8">MGA3 / ATCC 53907</strain>
    </source>
</reference>
<sequence length="51" mass="5534">MIMFHVFQNIGMTIGLLPITGIPLPFISYGGSSLMVNMLAIGLIFFNGITM</sequence>
<proteinExistence type="predicted"/>
<dbReference type="GO" id="GO:0032153">
    <property type="term" value="C:cell division site"/>
    <property type="evidence" value="ECO:0007669"/>
    <property type="project" value="TreeGrafter"/>
</dbReference>
<dbReference type="GO" id="GO:0008360">
    <property type="term" value="P:regulation of cell shape"/>
    <property type="evidence" value="ECO:0007669"/>
    <property type="project" value="UniProtKB-KW"/>
</dbReference>
<evidence type="ECO:0000256" key="2">
    <source>
        <dbReference type="ARBA" id="ARBA00022692"/>
    </source>
</evidence>
<dbReference type="InterPro" id="IPR018365">
    <property type="entry name" value="Cell_cycle_FtsW-rel_CS"/>
</dbReference>
<evidence type="ECO:0000256" key="1">
    <source>
        <dbReference type="ARBA" id="ARBA00004141"/>
    </source>
</evidence>
<protein>
    <submittedName>
        <fullName evidence="7">Putative membrane protein</fullName>
    </submittedName>
</protein>
<keyword evidence="2 6" id="KW-0812">Transmembrane</keyword>
<dbReference type="Pfam" id="PF01098">
    <property type="entry name" value="FTSW_RODA_SPOVE"/>
    <property type="match status" value="1"/>
</dbReference>
<keyword evidence="8" id="KW-1185">Reference proteome</keyword>
<evidence type="ECO:0000256" key="6">
    <source>
        <dbReference type="SAM" id="Phobius"/>
    </source>
</evidence>
<dbReference type="AlphaFoldDB" id="I3E397"/>
<keyword evidence="4 6" id="KW-1133">Transmembrane helix</keyword>
<feature type="transmembrane region" description="Helical" evidence="6">
    <location>
        <begin position="26"/>
        <end position="46"/>
    </location>
</feature>
<keyword evidence="3" id="KW-0133">Cell shape</keyword>
<dbReference type="PANTHER" id="PTHR30474:SF1">
    <property type="entry name" value="PEPTIDOGLYCAN GLYCOSYLTRANSFERASE MRDB"/>
    <property type="match status" value="1"/>
</dbReference>
<dbReference type="EMBL" id="CP007739">
    <property type="protein sequence ID" value="AIE58944.1"/>
    <property type="molecule type" value="Genomic_DNA"/>
</dbReference>
<evidence type="ECO:0000313" key="7">
    <source>
        <dbReference type="EMBL" id="AIE58944.1"/>
    </source>
</evidence>
<dbReference type="GO" id="GO:0051301">
    <property type="term" value="P:cell division"/>
    <property type="evidence" value="ECO:0007669"/>
    <property type="project" value="InterPro"/>
</dbReference>
<dbReference type="PANTHER" id="PTHR30474">
    <property type="entry name" value="CELL CYCLE PROTEIN"/>
    <property type="match status" value="1"/>
</dbReference>
<accession>I3E397</accession>
<dbReference type="InterPro" id="IPR001182">
    <property type="entry name" value="FtsW/RodA"/>
</dbReference>
<organism evidence="7 8">
    <name type="scientific">Bacillus methanolicus (strain MGA3 / ATCC 53907)</name>
    <dbReference type="NCBI Taxonomy" id="796606"/>
    <lineage>
        <taxon>Bacteria</taxon>
        <taxon>Bacillati</taxon>
        <taxon>Bacillota</taxon>
        <taxon>Bacilli</taxon>
        <taxon>Bacillales</taxon>
        <taxon>Bacillaceae</taxon>
        <taxon>Bacillus</taxon>
    </lineage>
</organism>
<evidence type="ECO:0000256" key="4">
    <source>
        <dbReference type="ARBA" id="ARBA00022989"/>
    </source>
</evidence>
<name>I3E397_BACMM</name>
<comment type="subcellular location">
    <subcellularLocation>
        <location evidence="1">Membrane</location>
        <topology evidence="1">Multi-pass membrane protein</topology>
    </subcellularLocation>
</comment>
<dbReference type="PROSITE" id="PS00428">
    <property type="entry name" value="FTSW_RODA_SPOVE"/>
    <property type="match status" value="1"/>
</dbReference>